<dbReference type="PANTHER" id="PTHR18934">
    <property type="entry name" value="ATP-DEPENDENT RNA HELICASE"/>
    <property type="match status" value="1"/>
</dbReference>
<dbReference type="InterPro" id="IPR027417">
    <property type="entry name" value="P-loop_NTPase"/>
</dbReference>
<dbReference type="Pfam" id="PF21010">
    <property type="entry name" value="HA2_C"/>
    <property type="match status" value="1"/>
</dbReference>
<dbReference type="GO" id="GO:0003723">
    <property type="term" value="F:RNA binding"/>
    <property type="evidence" value="ECO:0007669"/>
    <property type="project" value="TreeGrafter"/>
</dbReference>
<feature type="domain" description="Helicase ATP-binding" evidence="6">
    <location>
        <begin position="27"/>
        <end position="199"/>
    </location>
</feature>
<name>E7RX87_9BURK</name>
<dbReference type="SUPFAM" id="SSF52540">
    <property type="entry name" value="P-loop containing nucleoside triphosphate hydrolases"/>
    <property type="match status" value="1"/>
</dbReference>
<keyword evidence="4" id="KW-0067">ATP-binding</keyword>
<protein>
    <submittedName>
        <fullName evidence="8">ATP-dependent helicase HrpA</fullName>
    </submittedName>
</protein>
<dbReference type="InterPro" id="IPR011545">
    <property type="entry name" value="DEAD/DEAH_box_helicase_dom"/>
</dbReference>
<dbReference type="SMART" id="SM00487">
    <property type="entry name" value="DEXDc"/>
    <property type="match status" value="1"/>
</dbReference>
<keyword evidence="1" id="KW-0547">Nucleotide-binding</keyword>
<dbReference type="InterPro" id="IPR014001">
    <property type="entry name" value="Helicase_ATP-bd"/>
</dbReference>
<dbReference type="FunFam" id="1.20.120.1080:FF:000005">
    <property type="entry name" value="ATP-dependent helicase HrpA"/>
    <property type="match status" value="1"/>
</dbReference>
<dbReference type="PANTHER" id="PTHR18934:SF99">
    <property type="entry name" value="ATP-DEPENDENT RNA HELICASE DHX37-RELATED"/>
    <property type="match status" value="1"/>
</dbReference>
<dbReference type="InterPro" id="IPR001650">
    <property type="entry name" value="Helicase_C-like"/>
</dbReference>
<evidence type="ECO:0000256" key="2">
    <source>
        <dbReference type="ARBA" id="ARBA00022801"/>
    </source>
</evidence>
<dbReference type="Gene3D" id="1.20.120.1080">
    <property type="match status" value="1"/>
</dbReference>
<dbReference type="InterPro" id="IPR007502">
    <property type="entry name" value="Helicase-assoc_dom"/>
</dbReference>
<evidence type="ECO:0000256" key="4">
    <source>
        <dbReference type="ARBA" id="ARBA00022840"/>
    </source>
</evidence>
<dbReference type="InterPro" id="IPR003593">
    <property type="entry name" value="AAA+_ATPase"/>
</dbReference>
<dbReference type="Proteomes" id="UP000011021">
    <property type="component" value="Unassembled WGS sequence"/>
</dbReference>
<dbReference type="GO" id="GO:0005524">
    <property type="term" value="F:ATP binding"/>
    <property type="evidence" value="ECO:0007669"/>
    <property type="project" value="UniProtKB-KW"/>
</dbReference>
<dbReference type="SMART" id="SM00382">
    <property type="entry name" value="AAA"/>
    <property type="match status" value="1"/>
</dbReference>
<evidence type="ECO:0000256" key="3">
    <source>
        <dbReference type="ARBA" id="ARBA00022806"/>
    </source>
</evidence>
<accession>E7RX87</accession>
<evidence type="ECO:0000313" key="8">
    <source>
        <dbReference type="EMBL" id="EFV94883.1"/>
    </source>
</evidence>
<dbReference type="Gene3D" id="3.40.50.300">
    <property type="entry name" value="P-loop containing nucleotide triphosphate hydrolases"/>
    <property type="match status" value="2"/>
</dbReference>
<sequence>MPDSRVPAAIRSVIDALPVTEHRARIVEAIRNHRVVIVSGETGSGKTTQLPKFCLEAGQGVRNDRTRRGGLIGHTQPRRIAASSVATRIAEEMGTPLGTDVGYKIRFNEKVSPGTRIKLMTDGILLAESQRDRLLSAYDTLIIDEAHERSLNIDFLLGYLKQLIDGPRRDDLKLIITSATIDAARFAEHFGEPGRPAPVIEVSGRLYPVEVRYRPPEDMQAEDEDDETDLPSAIETAVRELWNEKPGDVLVFLPGEREIRETAEHLQRAVARGGAGRGQGGRSRADLLLASAEIVSLYARLPAADQQRVFNPGNAPRIVLATNVAETSLTVPRIRYVIDSGLARMLRYRIRGKVDQLLIEPVSRAAANQRAGRCGRVAEGVCIRLFGEDDFQNRPAFTDPEILRSSLASVILRMNALGLSEVSAFPFLDRPSPKAIADGYALLNELGAIDDRQRLTPIGRQLARLPVDPRLARMLLAGHRTGCLAEVLIITAALSVQDPRERPPTAQQAADQAHARFNVPQSDFLSWIRLWRYWQEQQAGRKQRGESHRALANRIGREFLSIRKLREWADVIGQLTELVRGLNWQINTDEAAPDVIHRALLTGLLGNVAHRLPEGPGWQGTHQQKFVLHPSSILNRRQPKAEGGKPAAPQNAKGARWLMAAELVDTGRLQARTAAAIRPEWVESAAGDLIQRSWSNPHWEKNSGKAMAHERGVLYGLVLYTARRVPYEKVDPAESRRLMIRDGLVTGEWPVDADFIRHNRKVIADVERLEHKIRRPDLLVDEESLAAWFDAQVPAGICNARDLQQWYREAVKADPGLLKLSREALLKKDADGVDEARFPRLLRMRGVDFTLSYHFEPGAADDGVTLTVPLHALNQVDADRCEWLVPGMLAQKVSLLFKSLPQRWRRHLLPLDGTAAEFLDSLSTGKASAGETDSAPAETGAGHRDIVIPSGTPLIDALLEFLRVKGGWRLAATDFRLENIPAHLQMNFRLVNEHGRVLAVSRHLSELQAAYGSQAQSAFQNEFSRIAAQMRGRAAKEPASSPKAGNASPGKASEGAPAGRAEGSRAAGADTVMRAGQRHTRWDFGTLPELLELQTTGGERLVGFPALLDKGDAVEITVYDDPAVAERHHRQGVVRLFALAMNEALKSLARDVKKNASLELGFNALPGSGGKSAPLAEQLAQAAIIRSFLQDGLPQDDAQFQKALADGRPRMLLTAQELARLLQSIVTEHGQIRRKLTGLRADRSALDDIEAQLAALFPPGFLHQVGYEHLQHYPRYLKAVVMRLDKLREDPARDKALQASMVPLLQRWRQWQRDIGMQLDREAESFRWMLEELRVSLFAQSLRTPMPVSVKRLTKVLDQRDGR</sequence>
<feature type="region of interest" description="Disordered" evidence="5">
    <location>
        <begin position="1029"/>
        <end position="1070"/>
    </location>
</feature>
<dbReference type="GO" id="GO:0003724">
    <property type="term" value="F:RNA helicase activity"/>
    <property type="evidence" value="ECO:0007669"/>
    <property type="project" value="InterPro"/>
</dbReference>
<dbReference type="CDD" id="cd18791">
    <property type="entry name" value="SF2_C_RHA"/>
    <property type="match status" value="1"/>
</dbReference>
<dbReference type="InterPro" id="IPR048333">
    <property type="entry name" value="HA2_WH"/>
</dbReference>
<feature type="compositionally biased region" description="Low complexity" evidence="5">
    <location>
        <begin position="1052"/>
        <end position="1069"/>
    </location>
</feature>
<dbReference type="SMART" id="SM00847">
    <property type="entry name" value="HA2"/>
    <property type="match status" value="1"/>
</dbReference>
<dbReference type="InterPro" id="IPR010222">
    <property type="entry name" value="RNA_helicase_HrpA"/>
</dbReference>
<dbReference type="Pfam" id="PF04408">
    <property type="entry name" value="WHD_HA2"/>
    <property type="match status" value="1"/>
</dbReference>
<dbReference type="InterPro" id="IPR011709">
    <property type="entry name" value="DEAD-box_helicase_OB_fold"/>
</dbReference>
<dbReference type="Pfam" id="PF11898">
    <property type="entry name" value="DUF3418"/>
    <property type="match status" value="1"/>
</dbReference>
<dbReference type="Pfam" id="PF07717">
    <property type="entry name" value="OB_NTP_bind"/>
    <property type="match status" value="1"/>
</dbReference>
<evidence type="ECO:0000259" key="6">
    <source>
        <dbReference type="PROSITE" id="PS51192"/>
    </source>
</evidence>
<dbReference type="PROSITE" id="PS51192">
    <property type="entry name" value="HELICASE_ATP_BIND_1"/>
    <property type="match status" value="1"/>
</dbReference>
<dbReference type="GO" id="GO:0016787">
    <property type="term" value="F:hydrolase activity"/>
    <property type="evidence" value="ECO:0007669"/>
    <property type="project" value="UniProtKB-KW"/>
</dbReference>
<dbReference type="STRING" id="887898.HMPREF0551_1300"/>
<gene>
    <name evidence="8" type="primary">hrpA</name>
    <name evidence="8" type="ORF">HMPREF0551_1300</name>
</gene>
<dbReference type="HOGENOM" id="CLU_001832_3_0_4"/>
<organism evidence="8 9">
    <name type="scientific">Lautropia mirabilis ATCC 51599</name>
    <dbReference type="NCBI Taxonomy" id="887898"/>
    <lineage>
        <taxon>Bacteria</taxon>
        <taxon>Pseudomonadati</taxon>
        <taxon>Pseudomonadota</taxon>
        <taxon>Betaproteobacteria</taxon>
        <taxon>Burkholderiales</taxon>
        <taxon>Burkholderiaceae</taxon>
        <taxon>Lautropia</taxon>
    </lineage>
</organism>
<evidence type="ECO:0000256" key="1">
    <source>
        <dbReference type="ARBA" id="ARBA00022741"/>
    </source>
</evidence>
<feature type="domain" description="Helicase C-terminal" evidence="7">
    <location>
        <begin position="233"/>
        <end position="418"/>
    </location>
</feature>
<evidence type="ECO:0000259" key="7">
    <source>
        <dbReference type="PROSITE" id="PS51194"/>
    </source>
</evidence>
<dbReference type="PROSITE" id="PS51194">
    <property type="entry name" value="HELICASE_CTER"/>
    <property type="match status" value="1"/>
</dbReference>
<dbReference type="eggNOG" id="COG1643">
    <property type="taxonomic scope" value="Bacteria"/>
</dbReference>
<dbReference type="Pfam" id="PF00270">
    <property type="entry name" value="DEAD"/>
    <property type="match status" value="1"/>
</dbReference>
<dbReference type="SMART" id="SM00490">
    <property type="entry name" value="HELICc"/>
    <property type="match status" value="1"/>
</dbReference>
<keyword evidence="9" id="KW-1185">Reference proteome</keyword>
<dbReference type="Pfam" id="PF00271">
    <property type="entry name" value="Helicase_C"/>
    <property type="match status" value="1"/>
</dbReference>
<evidence type="ECO:0000313" key="9">
    <source>
        <dbReference type="Proteomes" id="UP000011021"/>
    </source>
</evidence>
<comment type="caution">
    <text evidence="8">The sequence shown here is derived from an EMBL/GenBank/DDBJ whole genome shotgun (WGS) entry which is preliminary data.</text>
</comment>
<dbReference type="InterPro" id="IPR024590">
    <property type="entry name" value="HrpA_C"/>
</dbReference>
<dbReference type="NCBIfam" id="TIGR01967">
    <property type="entry name" value="DEAH_box_HrpA"/>
    <property type="match status" value="1"/>
</dbReference>
<keyword evidence="3 8" id="KW-0347">Helicase</keyword>
<reference evidence="8 9" key="1">
    <citation type="submission" date="2010-12" db="EMBL/GenBank/DDBJ databases">
        <authorList>
            <person name="Muzny D."/>
            <person name="Qin X."/>
            <person name="Deng J."/>
            <person name="Jiang H."/>
            <person name="Liu Y."/>
            <person name="Qu J."/>
            <person name="Song X.-Z."/>
            <person name="Zhang L."/>
            <person name="Thornton R."/>
            <person name="Coyle M."/>
            <person name="Francisco L."/>
            <person name="Jackson L."/>
            <person name="Javaid M."/>
            <person name="Korchina V."/>
            <person name="Kovar C."/>
            <person name="Mata R."/>
            <person name="Mathew T."/>
            <person name="Ngo R."/>
            <person name="Nguyen L."/>
            <person name="Nguyen N."/>
            <person name="Okwuonu G."/>
            <person name="Ongeri F."/>
            <person name="Pham C."/>
            <person name="Simmons D."/>
            <person name="Wilczek-Boney K."/>
            <person name="Hale W."/>
            <person name="Jakkamsetti A."/>
            <person name="Pham P."/>
            <person name="Ruth R."/>
            <person name="San Lucas F."/>
            <person name="Warren J."/>
            <person name="Zhang J."/>
            <person name="Zhao Z."/>
            <person name="Zhou C."/>
            <person name="Zhu D."/>
            <person name="Lee S."/>
            <person name="Bess C."/>
            <person name="Blankenburg K."/>
            <person name="Forbes L."/>
            <person name="Fu Q."/>
            <person name="Gubbala S."/>
            <person name="Hirani K."/>
            <person name="Jayaseelan J.C."/>
            <person name="Lara F."/>
            <person name="Munidasa M."/>
            <person name="Palculict T."/>
            <person name="Patil S."/>
            <person name="Pu L.-L."/>
            <person name="Saada N."/>
            <person name="Tang L."/>
            <person name="Weissenberger G."/>
            <person name="Zhu Y."/>
            <person name="Hemphill L."/>
            <person name="Shang Y."/>
            <person name="Youmans B."/>
            <person name="Ayvaz T."/>
            <person name="Ross M."/>
            <person name="Santibanez J."/>
            <person name="Aqrawi P."/>
            <person name="Gross S."/>
            <person name="Joshi V."/>
            <person name="Fowler G."/>
            <person name="Nazareth L."/>
            <person name="Reid J."/>
            <person name="Worley K."/>
            <person name="Petrosino J."/>
            <person name="Highlander S."/>
            <person name="Gibbs R."/>
        </authorList>
    </citation>
    <scope>NUCLEOTIDE SEQUENCE [LARGE SCALE GENOMIC DNA]</scope>
    <source>
        <strain evidence="8 9">ATCC 51599</strain>
    </source>
</reference>
<proteinExistence type="predicted"/>
<dbReference type="EMBL" id="AEQP01000008">
    <property type="protein sequence ID" value="EFV94883.1"/>
    <property type="molecule type" value="Genomic_DNA"/>
</dbReference>
<evidence type="ECO:0000256" key="5">
    <source>
        <dbReference type="SAM" id="MobiDB-lite"/>
    </source>
</evidence>
<keyword evidence="2" id="KW-0378">Hydrolase</keyword>